<name>A0A931J1Y5_9BURK</name>
<sequence>MEPVGAQILDCLARVERQRQRRAVEAALGETTQRLKAFQQERFRRAYGDLLATPRYAGAAKFFLEELYGPADFSRRDAQFQRIVRPLVRLFPSEVVDTVHTLAQLHALSEELDSAMAERLLGSGVKAPDYIAAWQAVGQPEARQRQIELTLAVGRALDVYTRKPLLRHSLRLMRGPAQLAGLHELQDFLECGFDTFRAMRGAQEFLGTVQAREQDWAQRLFTGDSDGALPQLMA</sequence>
<dbReference type="Proteomes" id="UP000613266">
    <property type="component" value="Unassembled WGS sequence"/>
</dbReference>
<reference evidence="2" key="1">
    <citation type="submission" date="2020-12" db="EMBL/GenBank/DDBJ databases">
        <title>The genome sequence of Inhella sp. 1Y17.</title>
        <authorList>
            <person name="Liu Y."/>
        </authorList>
    </citation>
    <scope>NUCLEOTIDE SEQUENCE</scope>
    <source>
        <strain evidence="2">1Y17</strain>
    </source>
</reference>
<dbReference type="AlphaFoldDB" id="A0A931J1Y5"/>
<gene>
    <name evidence="2" type="ORF">I7X39_14250</name>
</gene>
<comment type="caution">
    <text evidence="2">The sequence shown here is derived from an EMBL/GenBank/DDBJ whole genome shotgun (WGS) entry which is preliminary data.</text>
</comment>
<feature type="domain" description="DUF8198" evidence="1">
    <location>
        <begin position="19"/>
        <end position="226"/>
    </location>
</feature>
<evidence type="ECO:0000313" key="2">
    <source>
        <dbReference type="EMBL" id="MBH9578064.1"/>
    </source>
</evidence>
<proteinExistence type="predicted"/>
<keyword evidence="3" id="KW-1185">Reference proteome</keyword>
<protein>
    <recommendedName>
        <fullName evidence="1">DUF8198 domain-containing protein</fullName>
    </recommendedName>
</protein>
<evidence type="ECO:0000259" key="1">
    <source>
        <dbReference type="Pfam" id="PF26621"/>
    </source>
</evidence>
<dbReference type="EMBL" id="JAEDAK010000009">
    <property type="protein sequence ID" value="MBH9578064.1"/>
    <property type="molecule type" value="Genomic_DNA"/>
</dbReference>
<dbReference type="NCBIfam" id="NF047641">
    <property type="entry name" value="FFLEE_fam"/>
    <property type="match status" value="1"/>
</dbReference>
<evidence type="ECO:0000313" key="3">
    <source>
        <dbReference type="Proteomes" id="UP000613266"/>
    </source>
</evidence>
<dbReference type="InterPro" id="IPR058511">
    <property type="entry name" value="DUF8198"/>
</dbReference>
<dbReference type="Pfam" id="PF26621">
    <property type="entry name" value="DUF8198"/>
    <property type="match status" value="1"/>
</dbReference>
<organism evidence="2 3">
    <name type="scientific">Inhella proteolytica</name>
    <dbReference type="NCBI Taxonomy" id="2795029"/>
    <lineage>
        <taxon>Bacteria</taxon>
        <taxon>Pseudomonadati</taxon>
        <taxon>Pseudomonadota</taxon>
        <taxon>Betaproteobacteria</taxon>
        <taxon>Burkholderiales</taxon>
        <taxon>Sphaerotilaceae</taxon>
        <taxon>Inhella</taxon>
    </lineage>
</organism>
<accession>A0A931J1Y5</accession>
<dbReference type="RefSeq" id="WP_198111832.1">
    <property type="nucleotide sequence ID" value="NZ_JAEDAK010000009.1"/>
</dbReference>
<dbReference type="InterPro" id="IPR058063">
    <property type="entry name" value="FFLEE_fam"/>
</dbReference>